<gene>
    <name evidence="1" type="ORF">CTAM01_07462</name>
</gene>
<dbReference type="EMBL" id="MLFU01000023">
    <property type="protein sequence ID" value="KAK1498244.1"/>
    <property type="molecule type" value="Genomic_DNA"/>
</dbReference>
<name>A0ABQ9R8U2_9PEZI</name>
<proteinExistence type="predicted"/>
<reference evidence="1 2" key="1">
    <citation type="submission" date="2016-10" db="EMBL/GenBank/DDBJ databases">
        <title>The genome sequence of Colletotrichum fioriniae PJ7.</title>
        <authorList>
            <person name="Baroncelli R."/>
        </authorList>
    </citation>
    <scope>NUCLEOTIDE SEQUENCE [LARGE SCALE GENOMIC DNA]</scope>
    <source>
        <strain evidence="1 2">Tom-12</strain>
    </source>
</reference>
<evidence type="ECO:0000313" key="2">
    <source>
        <dbReference type="Proteomes" id="UP001227543"/>
    </source>
</evidence>
<dbReference type="RefSeq" id="XP_060381860.1">
    <property type="nucleotide sequence ID" value="XM_060523484.1"/>
</dbReference>
<accession>A0ABQ9R8U2</accession>
<keyword evidence="2" id="KW-1185">Reference proteome</keyword>
<organism evidence="1 2">
    <name type="scientific">Colletotrichum tamarilloi</name>
    <dbReference type="NCBI Taxonomy" id="1209934"/>
    <lineage>
        <taxon>Eukaryota</taxon>
        <taxon>Fungi</taxon>
        <taxon>Dikarya</taxon>
        <taxon>Ascomycota</taxon>
        <taxon>Pezizomycotina</taxon>
        <taxon>Sordariomycetes</taxon>
        <taxon>Hypocreomycetidae</taxon>
        <taxon>Glomerellales</taxon>
        <taxon>Glomerellaceae</taxon>
        <taxon>Colletotrichum</taxon>
        <taxon>Colletotrichum acutatum species complex</taxon>
    </lineage>
</organism>
<dbReference type="GeneID" id="85407722"/>
<comment type="caution">
    <text evidence="1">The sequence shown here is derived from an EMBL/GenBank/DDBJ whole genome shotgun (WGS) entry which is preliminary data.</text>
</comment>
<protein>
    <submittedName>
        <fullName evidence="1">Uncharacterized protein</fullName>
    </submittedName>
</protein>
<sequence>MSPAPLVPSSSSNLYPLLSSFVLERESGIKAQSSFRFQPCDV</sequence>
<dbReference type="Proteomes" id="UP001227543">
    <property type="component" value="Unassembled WGS sequence"/>
</dbReference>
<evidence type="ECO:0000313" key="1">
    <source>
        <dbReference type="EMBL" id="KAK1498244.1"/>
    </source>
</evidence>